<reference evidence="1 2" key="1">
    <citation type="submission" date="2020-10" db="EMBL/GenBank/DDBJ databases">
        <title>Identification of Nocardia species via Next-generation sequencing and recognition of intraspecies genetic diversity.</title>
        <authorList>
            <person name="Li P."/>
            <person name="Li P."/>
            <person name="Lu B."/>
        </authorList>
    </citation>
    <scope>NUCLEOTIDE SEQUENCE [LARGE SCALE GENOMIC DNA]</scope>
    <source>
        <strain evidence="1 2">BJ06-0157</strain>
    </source>
</reference>
<gene>
    <name evidence="1" type="ORF">IU459_17815</name>
</gene>
<keyword evidence="1" id="KW-0804">Transcription</keyword>
<evidence type="ECO:0000313" key="1">
    <source>
        <dbReference type="EMBL" id="MBF6299385.1"/>
    </source>
</evidence>
<accession>A0ABS0CS89</accession>
<proteinExistence type="predicted"/>
<dbReference type="RefSeq" id="WP_195130657.1">
    <property type="nucleotide sequence ID" value="NZ_JADLQX010000012.1"/>
</dbReference>
<keyword evidence="2" id="KW-1185">Reference proteome</keyword>
<name>A0ABS0CS89_9NOCA</name>
<sequence>MHAPADVIHRYHYYRHACGLPCYVDREAHRIVLRAGVPVGAVTMPELWGETVRDRLARQGLRGPIVWHRSRRWTFLTRAEPPELAGDHVIAARLMRLSASIVPAGGEIALPGPADELAGYRRWVVAPRDPYRPNMTTVVETLLDYSAKAVRR</sequence>
<dbReference type="GO" id="GO:0000428">
    <property type="term" value="C:DNA-directed RNA polymerase complex"/>
    <property type="evidence" value="ECO:0007669"/>
    <property type="project" value="UniProtKB-KW"/>
</dbReference>
<dbReference type="EMBL" id="JADLQX010000012">
    <property type="protein sequence ID" value="MBF6299385.1"/>
    <property type="molecule type" value="Genomic_DNA"/>
</dbReference>
<dbReference type="Proteomes" id="UP000702209">
    <property type="component" value="Unassembled WGS sequence"/>
</dbReference>
<keyword evidence="1" id="KW-0240">DNA-directed RNA polymerase</keyword>
<comment type="caution">
    <text evidence="1">The sequence shown here is derived from an EMBL/GenBank/DDBJ whole genome shotgun (WGS) entry which is preliminary data.</text>
</comment>
<evidence type="ECO:0000313" key="2">
    <source>
        <dbReference type="Proteomes" id="UP000702209"/>
    </source>
</evidence>
<organism evidence="1 2">
    <name type="scientific">Nocardia amamiensis</name>
    <dbReference type="NCBI Taxonomy" id="404578"/>
    <lineage>
        <taxon>Bacteria</taxon>
        <taxon>Bacillati</taxon>
        <taxon>Actinomycetota</taxon>
        <taxon>Actinomycetes</taxon>
        <taxon>Mycobacteriales</taxon>
        <taxon>Nocardiaceae</taxon>
        <taxon>Nocardia</taxon>
    </lineage>
</organism>
<protein>
    <submittedName>
        <fullName evidence="1">DNA-directed RNA polymerase subunit beta</fullName>
    </submittedName>
</protein>